<dbReference type="Gene3D" id="2.120.10.30">
    <property type="entry name" value="TolB, C-terminal domain"/>
    <property type="match status" value="1"/>
</dbReference>
<protein>
    <submittedName>
        <fullName evidence="7">WD40-like Beta Propeller Repeat</fullName>
    </submittedName>
</protein>
<dbReference type="AlphaFoldDB" id="A0A1M4WNT3"/>
<evidence type="ECO:0000256" key="3">
    <source>
        <dbReference type="ARBA" id="ARBA00023237"/>
    </source>
</evidence>
<dbReference type="InterPro" id="IPR006664">
    <property type="entry name" value="OMP_bac"/>
</dbReference>
<dbReference type="Gene3D" id="2.60.40.1120">
    <property type="entry name" value="Carboxypeptidase-like, regulatory domain"/>
    <property type="match status" value="1"/>
</dbReference>
<dbReference type="InterPro" id="IPR011990">
    <property type="entry name" value="TPR-like_helical_dom_sf"/>
</dbReference>
<dbReference type="GO" id="GO:0009279">
    <property type="term" value="C:cell outer membrane"/>
    <property type="evidence" value="ECO:0007669"/>
    <property type="project" value="UniProtKB-SubCell"/>
</dbReference>
<feature type="domain" description="OmpA-like" evidence="6">
    <location>
        <begin position="550"/>
        <end position="664"/>
    </location>
</feature>
<dbReference type="STRING" id="288992.SAMN04488522_1011327"/>
<dbReference type="InterPro" id="IPR019734">
    <property type="entry name" value="TPR_rpt"/>
</dbReference>
<dbReference type="PRINTS" id="PR01021">
    <property type="entry name" value="OMPADOMAIN"/>
</dbReference>
<dbReference type="InterPro" id="IPR011659">
    <property type="entry name" value="WD40"/>
</dbReference>
<dbReference type="Pfam" id="PF07676">
    <property type="entry name" value="PD40"/>
    <property type="match status" value="4"/>
</dbReference>
<evidence type="ECO:0000313" key="7">
    <source>
        <dbReference type="EMBL" id="SHE82837.1"/>
    </source>
</evidence>
<evidence type="ECO:0000256" key="1">
    <source>
        <dbReference type="ARBA" id="ARBA00004442"/>
    </source>
</evidence>
<dbReference type="PANTHER" id="PTHR30329:SF21">
    <property type="entry name" value="LIPOPROTEIN YIAD-RELATED"/>
    <property type="match status" value="1"/>
</dbReference>
<keyword evidence="3" id="KW-0998">Cell outer membrane</keyword>
<dbReference type="OrthoDB" id="9809364at2"/>
<dbReference type="InterPro" id="IPR006665">
    <property type="entry name" value="OmpA-like"/>
</dbReference>
<dbReference type="SUPFAM" id="SSF103088">
    <property type="entry name" value="OmpA-like"/>
    <property type="match status" value="1"/>
</dbReference>
<dbReference type="PROSITE" id="PS51123">
    <property type="entry name" value="OMPA_2"/>
    <property type="match status" value="1"/>
</dbReference>
<dbReference type="SUPFAM" id="SSF69304">
    <property type="entry name" value="Tricorn protease N-terminal domain"/>
    <property type="match status" value="1"/>
</dbReference>
<evidence type="ECO:0000256" key="5">
    <source>
        <dbReference type="SAM" id="Coils"/>
    </source>
</evidence>
<evidence type="ECO:0000256" key="2">
    <source>
        <dbReference type="ARBA" id="ARBA00023136"/>
    </source>
</evidence>
<organism evidence="7 8">
    <name type="scientific">Pedobacter caeni</name>
    <dbReference type="NCBI Taxonomy" id="288992"/>
    <lineage>
        <taxon>Bacteria</taxon>
        <taxon>Pseudomonadati</taxon>
        <taxon>Bacteroidota</taxon>
        <taxon>Sphingobacteriia</taxon>
        <taxon>Sphingobacteriales</taxon>
        <taxon>Sphingobacteriaceae</taxon>
        <taxon>Pedobacter</taxon>
    </lineage>
</organism>
<dbReference type="SUPFAM" id="SSF48452">
    <property type="entry name" value="TPR-like"/>
    <property type="match status" value="1"/>
</dbReference>
<keyword evidence="8" id="KW-1185">Reference proteome</keyword>
<proteinExistence type="predicted"/>
<dbReference type="CDD" id="cd07185">
    <property type="entry name" value="OmpA_C-like"/>
    <property type="match status" value="1"/>
</dbReference>
<dbReference type="InterPro" id="IPR011042">
    <property type="entry name" value="6-blade_b-propeller_TolB-like"/>
</dbReference>
<dbReference type="EMBL" id="FQUQ01000001">
    <property type="protein sequence ID" value="SHE82837.1"/>
    <property type="molecule type" value="Genomic_DNA"/>
</dbReference>
<evidence type="ECO:0000259" key="6">
    <source>
        <dbReference type="PROSITE" id="PS51123"/>
    </source>
</evidence>
<dbReference type="Pfam" id="PF00691">
    <property type="entry name" value="OmpA"/>
    <property type="match status" value="1"/>
</dbReference>
<name>A0A1M4WNT3_9SPHI</name>
<dbReference type="Gene3D" id="1.25.40.10">
    <property type="entry name" value="Tetratricopeptide repeat domain"/>
    <property type="match status" value="1"/>
</dbReference>
<comment type="subcellular location">
    <subcellularLocation>
        <location evidence="1">Cell outer membrane</location>
    </subcellularLocation>
</comment>
<dbReference type="Pfam" id="PF13181">
    <property type="entry name" value="TPR_8"/>
    <property type="match status" value="1"/>
</dbReference>
<dbReference type="Proteomes" id="UP000184287">
    <property type="component" value="Unassembled WGS sequence"/>
</dbReference>
<evidence type="ECO:0000313" key="8">
    <source>
        <dbReference type="Proteomes" id="UP000184287"/>
    </source>
</evidence>
<reference evidence="8" key="1">
    <citation type="submission" date="2016-11" db="EMBL/GenBank/DDBJ databases">
        <authorList>
            <person name="Varghese N."/>
            <person name="Submissions S."/>
        </authorList>
    </citation>
    <scope>NUCLEOTIDE SEQUENCE [LARGE SCALE GENOMIC DNA]</scope>
    <source>
        <strain evidence="8">DSM 16990</strain>
    </source>
</reference>
<dbReference type="InterPro" id="IPR036737">
    <property type="entry name" value="OmpA-like_sf"/>
</dbReference>
<evidence type="ECO:0000256" key="4">
    <source>
        <dbReference type="PROSITE-ProRule" id="PRU00473"/>
    </source>
</evidence>
<dbReference type="InterPro" id="IPR050330">
    <property type="entry name" value="Bact_OuterMem_StrucFunc"/>
</dbReference>
<gene>
    <name evidence="7" type="ORF">SAMN04488522_1011327</name>
</gene>
<accession>A0A1M4WNT3</accession>
<feature type="coiled-coil region" evidence="5">
    <location>
        <begin position="66"/>
        <end position="113"/>
    </location>
</feature>
<sequence length="664" mass="74453">MGNFPTDSQIFKYPLIISSDFSLHLILFINSSVLKKISIAAFLVFLILGVNAQNSTVKKATADFDKAQAYLNNNEYEAAIASLKDAVAADANFQNAIIQLAELNRRIRSFEEAKLYYNKALALGAGSDVRLHYGLAECQINTGDYQSALKNINVFIEKYTGNDKAFLAKAEKYRKDCEFSIQALKTPQKYEPVNLGAKINSKHRDYFPAITADNETLIFSRNIDGNEDFFISKKVDKEWTDPVSLSSNINTSQFNEGAQSISPDGQYLFFTGCNRPNGLGRCDIYVSHKEGNNWGQPFNLGAPVNSMYWESQPAISPDGSTLYFVSNRPGGIGGYDIWKTLLNEEGEWSVPVNLGPEINTPYDENTPFLHADGKTLYFSSDGWPGMGSKDIFMSRMDSTSHWSKPLNMGYPINSFSEETGLIVSPNGTEAFFSSNLKDGHGDMDIYQFKLPEDKKPMAITYVKGIVRDKETRKFLEARVQVVNLGNKKTAYNDYTSKDNGEFLAVMPFGADYAFNVSADGYLFYSENYELKSVNGNKPFLLEIDLERLKVGTNMVLKNIFFDTNEYTLLPASVTELATLKELLKNNPNIHIEVQGHTDNVGNDLQNEKLSVNRAKAVYDHLIESKIDAARLTYKGYGETKPIAGNETEEKRKKNRRTSFIITKI</sequence>
<dbReference type="Gene3D" id="3.30.1330.60">
    <property type="entry name" value="OmpA-like domain"/>
    <property type="match status" value="1"/>
</dbReference>
<keyword evidence="2 4" id="KW-0472">Membrane</keyword>
<dbReference type="PANTHER" id="PTHR30329">
    <property type="entry name" value="STATOR ELEMENT OF FLAGELLAR MOTOR COMPLEX"/>
    <property type="match status" value="1"/>
</dbReference>
<keyword evidence="5" id="KW-0175">Coiled coil</keyword>